<dbReference type="RefSeq" id="WP_115590815.1">
    <property type="nucleotide sequence ID" value="NZ_UFRN01000002.1"/>
</dbReference>
<dbReference type="InterPro" id="IPR012094">
    <property type="entry name" value="tRNA_Ile_lys_synt"/>
</dbReference>
<dbReference type="HAMAP" id="MF_01161">
    <property type="entry name" value="tRNA_Ile_lys_synt"/>
    <property type="match status" value="1"/>
</dbReference>
<dbReference type="Gene3D" id="3.40.50.620">
    <property type="entry name" value="HUPs"/>
    <property type="match status" value="1"/>
</dbReference>
<reference evidence="12 13" key="1">
    <citation type="submission" date="2018-06" db="EMBL/GenBank/DDBJ databases">
        <authorList>
            <consortium name="Pathogen Informatics"/>
            <person name="Doyle S."/>
        </authorList>
    </citation>
    <scope>NUCLEOTIDE SEQUENCE [LARGE SCALE GENOMIC DNA]</scope>
    <source>
        <strain evidence="12 13">NCTC4191</strain>
    </source>
</reference>
<keyword evidence="3 8" id="KW-0436">Ligase</keyword>
<evidence type="ECO:0000256" key="7">
    <source>
        <dbReference type="ARBA" id="ARBA00048539"/>
    </source>
</evidence>
<dbReference type="InterPro" id="IPR012795">
    <property type="entry name" value="tRNA_Ile_lys_synt_N"/>
</dbReference>
<dbReference type="SUPFAM" id="SSF52402">
    <property type="entry name" value="Adenine nucleotide alpha hydrolases-like"/>
    <property type="match status" value="1"/>
</dbReference>
<dbReference type="Pfam" id="PF11734">
    <property type="entry name" value="TilS_C"/>
    <property type="match status" value="1"/>
</dbReference>
<dbReference type="Pfam" id="PF09179">
    <property type="entry name" value="TilS"/>
    <property type="match status" value="1"/>
</dbReference>
<keyword evidence="2 8" id="KW-0963">Cytoplasm</keyword>
<accession>A0A380U1A7</accession>
<dbReference type="GO" id="GO:0006400">
    <property type="term" value="P:tRNA modification"/>
    <property type="evidence" value="ECO:0007669"/>
    <property type="project" value="UniProtKB-UniRule"/>
</dbReference>
<keyword evidence="5 8" id="KW-0547">Nucleotide-binding</keyword>
<evidence type="ECO:0000259" key="11">
    <source>
        <dbReference type="Pfam" id="PF11734"/>
    </source>
</evidence>
<evidence type="ECO:0000256" key="2">
    <source>
        <dbReference type="ARBA" id="ARBA00022490"/>
    </source>
</evidence>
<dbReference type="InterPro" id="IPR012796">
    <property type="entry name" value="Lysidine-tRNA-synth_C"/>
</dbReference>
<dbReference type="EMBL" id="UFRN01000002">
    <property type="protein sequence ID" value="SUT94831.1"/>
    <property type="molecule type" value="Genomic_DNA"/>
</dbReference>
<dbReference type="PANTHER" id="PTHR43033:SF1">
    <property type="entry name" value="TRNA(ILE)-LYSIDINE SYNTHASE-RELATED"/>
    <property type="match status" value="1"/>
</dbReference>
<evidence type="ECO:0000313" key="12">
    <source>
        <dbReference type="EMBL" id="SUT94831.1"/>
    </source>
</evidence>
<evidence type="ECO:0000256" key="4">
    <source>
        <dbReference type="ARBA" id="ARBA00022694"/>
    </source>
</evidence>
<comment type="domain">
    <text evidence="8">The N-terminal region contains the highly conserved SGGXDS motif, predicted to be a P-loop motif involved in ATP binding.</text>
</comment>
<evidence type="ECO:0000256" key="1">
    <source>
        <dbReference type="ARBA" id="ARBA00004496"/>
    </source>
</evidence>
<dbReference type="Proteomes" id="UP000254253">
    <property type="component" value="Unassembled WGS sequence"/>
</dbReference>
<keyword evidence="4 8" id="KW-0819">tRNA processing</keyword>
<evidence type="ECO:0000256" key="6">
    <source>
        <dbReference type="ARBA" id="ARBA00022840"/>
    </source>
</evidence>
<proteinExistence type="inferred from homology"/>
<dbReference type="PANTHER" id="PTHR43033">
    <property type="entry name" value="TRNA(ILE)-LYSIDINE SYNTHASE-RELATED"/>
    <property type="match status" value="1"/>
</dbReference>
<feature type="domain" description="Lysidine-tRNA(Ile) synthetase C-terminal" evidence="11">
    <location>
        <begin position="375"/>
        <end position="417"/>
    </location>
</feature>
<protein>
    <recommendedName>
        <fullName evidence="8">tRNA(Ile)-lysidine synthase</fullName>
        <ecNumber evidence="8">6.3.4.19</ecNumber>
    </recommendedName>
    <alternativeName>
        <fullName evidence="8">tRNA(Ile)-2-lysyl-cytidine synthase</fullName>
    </alternativeName>
    <alternativeName>
        <fullName evidence="8">tRNA(Ile)-lysidine synthetase</fullName>
    </alternativeName>
</protein>
<feature type="domain" description="tRNA(Ile)-lysidine/2-thiocytidine synthase N-terminal" evidence="9">
    <location>
        <begin position="20"/>
        <end position="192"/>
    </location>
</feature>
<evidence type="ECO:0000259" key="10">
    <source>
        <dbReference type="Pfam" id="PF09179"/>
    </source>
</evidence>
<dbReference type="InterPro" id="IPR014729">
    <property type="entry name" value="Rossmann-like_a/b/a_fold"/>
</dbReference>
<keyword evidence="6 8" id="KW-0067">ATP-binding</keyword>
<organism evidence="12 13">
    <name type="scientific">Actinobacillus lignieresii</name>
    <dbReference type="NCBI Taxonomy" id="720"/>
    <lineage>
        <taxon>Bacteria</taxon>
        <taxon>Pseudomonadati</taxon>
        <taxon>Pseudomonadota</taxon>
        <taxon>Gammaproteobacteria</taxon>
        <taxon>Pasteurellales</taxon>
        <taxon>Pasteurellaceae</taxon>
        <taxon>Actinobacillus</taxon>
    </lineage>
</organism>
<dbReference type="InterPro" id="IPR011063">
    <property type="entry name" value="TilS/TtcA_N"/>
</dbReference>
<dbReference type="NCBIfam" id="TIGR02432">
    <property type="entry name" value="lysidine_TilS_N"/>
    <property type="match status" value="1"/>
</dbReference>
<evidence type="ECO:0000256" key="3">
    <source>
        <dbReference type="ARBA" id="ARBA00022598"/>
    </source>
</evidence>
<dbReference type="SUPFAM" id="SSF82829">
    <property type="entry name" value="MesJ substrate recognition domain-like"/>
    <property type="match status" value="1"/>
</dbReference>
<evidence type="ECO:0000256" key="5">
    <source>
        <dbReference type="ARBA" id="ARBA00022741"/>
    </source>
</evidence>
<evidence type="ECO:0000256" key="8">
    <source>
        <dbReference type="HAMAP-Rule" id="MF_01161"/>
    </source>
</evidence>
<dbReference type="InterPro" id="IPR015262">
    <property type="entry name" value="tRNA_Ile_lys_synt_subst-bd"/>
</dbReference>
<dbReference type="CDD" id="cd01992">
    <property type="entry name" value="TilS_N"/>
    <property type="match status" value="1"/>
</dbReference>
<feature type="domain" description="tRNA(Ile)-lysidine synthase substrate-binding" evidence="10">
    <location>
        <begin position="241"/>
        <end position="308"/>
    </location>
</feature>
<keyword evidence="13" id="KW-1185">Reference proteome</keyword>
<comment type="subcellular location">
    <subcellularLocation>
        <location evidence="1 8">Cytoplasm</location>
    </subcellularLocation>
</comment>
<dbReference type="NCBIfam" id="TIGR02433">
    <property type="entry name" value="lysidine_TilS_C"/>
    <property type="match status" value="1"/>
</dbReference>
<dbReference type="SUPFAM" id="SSF56037">
    <property type="entry name" value="PheT/TilS domain"/>
    <property type="match status" value="1"/>
</dbReference>
<comment type="catalytic activity">
    <reaction evidence="7 8">
        <text>cytidine(34) in tRNA(Ile2) + L-lysine + ATP = lysidine(34) in tRNA(Ile2) + AMP + diphosphate + H(+)</text>
        <dbReference type="Rhea" id="RHEA:43744"/>
        <dbReference type="Rhea" id="RHEA-COMP:10625"/>
        <dbReference type="Rhea" id="RHEA-COMP:10670"/>
        <dbReference type="ChEBI" id="CHEBI:15378"/>
        <dbReference type="ChEBI" id="CHEBI:30616"/>
        <dbReference type="ChEBI" id="CHEBI:32551"/>
        <dbReference type="ChEBI" id="CHEBI:33019"/>
        <dbReference type="ChEBI" id="CHEBI:82748"/>
        <dbReference type="ChEBI" id="CHEBI:83665"/>
        <dbReference type="ChEBI" id="CHEBI:456215"/>
        <dbReference type="EC" id="6.3.4.19"/>
    </reaction>
</comment>
<dbReference type="EC" id="6.3.4.19" evidence="8"/>
<evidence type="ECO:0000259" key="9">
    <source>
        <dbReference type="Pfam" id="PF01171"/>
    </source>
</evidence>
<dbReference type="GO" id="GO:0032267">
    <property type="term" value="F:tRNA(Ile)-lysidine synthase activity"/>
    <property type="evidence" value="ECO:0007669"/>
    <property type="project" value="UniProtKB-EC"/>
</dbReference>
<comment type="similarity">
    <text evidence="8">Belongs to the tRNA(Ile)-lysidine synthase family.</text>
</comment>
<dbReference type="GO" id="GO:0005737">
    <property type="term" value="C:cytoplasm"/>
    <property type="evidence" value="ECO:0007669"/>
    <property type="project" value="UniProtKB-SubCell"/>
</dbReference>
<dbReference type="Gene3D" id="1.20.59.20">
    <property type="match status" value="1"/>
</dbReference>
<evidence type="ECO:0000313" key="13">
    <source>
        <dbReference type="Proteomes" id="UP000254253"/>
    </source>
</evidence>
<dbReference type="GO" id="GO:0005524">
    <property type="term" value="F:ATP binding"/>
    <property type="evidence" value="ECO:0007669"/>
    <property type="project" value="UniProtKB-UniRule"/>
</dbReference>
<sequence>MLLDTLQTQFRHYFPTQRNFVLGLSGGIDSIVLLHLLAELQLNLRAVHIHHGLSPNADSWAAFCEQVCKRLKIPFILQKVTVDRREGIEAGARVARYQAIGEIIQPNEVLVTAHHLDDQVETFLLALKRGSGIKGLSAMQAVGFWQNFTIFRPLLNVSKAQIEQYALQQQLTWIEDESNHDSHYDRNFLRNEVLPIVNQRWQHFSQMVARSAQHCAEQQMLLEELLAQELQRYADFSEKRLNIEAFPQFSLAKQQQLIRLWLEKCGAQMPSTAQLMQIIQQTIYADVDKNPQLKLADFWLRRYQHHLYLTGELLEPDDFCQPLFAQQSLTLPDGIGELQHLGDSIIYQKSGKIDRLLLPKALVNAPLQVKLTHQGKVKQCGKPMREEMKKRYQQAQVPVWLRKRTPLIFFHDQLVFICH</sequence>
<dbReference type="AlphaFoldDB" id="A0A380U1A7"/>
<gene>
    <name evidence="12" type="primary">mesJ</name>
    <name evidence="8" type="synonym">tilS</name>
    <name evidence="12" type="ORF">NCTC4191_01701</name>
</gene>
<dbReference type="Pfam" id="PF01171">
    <property type="entry name" value="ATP_bind_3"/>
    <property type="match status" value="1"/>
</dbReference>
<feature type="binding site" evidence="8">
    <location>
        <begin position="25"/>
        <end position="30"/>
    </location>
    <ligand>
        <name>ATP</name>
        <dbReference type="ChEBI" id="CHEBI:30616"/>
    </ligand>
</feature>
<name>A0A380U1A7_ACTLI</name>
<comment type="function">
    <text evidence="8">Ligates lysine onto the cytidine present at position 34 of the AUA codon-specific tRNA(Ile) that contains the anticodon CAU, in an ATP-dependent manner. Cytidine is converted to lysidine, thus changing the amino acid specificity of the tRNA from methionine to isoleucine.</text>
</comment>